<protein>
    <submittedName>
        <fullName evidence="2">Palmitoyltransferase</fullName>
    </submittedName>
</protein>
<accession>A0AC34PZN4</accession>
<evidence type="ECO:0000313" key="1">
    <source>
        <dbReference type="Proteomes" id="UP000887576"/>
    </source>
</evidence>
<reference evidence="2" key="1">
    <citation type="submission" date="2022-11" db="UniProtKB">
        <authorList>
            <consortium name="WormBaseParasite"/>
        </authorList>
    </citation>
    <scope>IDENTIFICATION</scope>
</reference>
<dbReference type="Proteomes" id="UP000887576">
    <property type="component" value="Unplaced"/>
</dbReference>
<sequence length="351" mass="40274">MEFEENSFKHIRSVDDAVHRTKKVMRRLQPQDITAILIVLVVLPLGFIFEVTYVVSFFHEFMSDTAILIVLVVLPLGFIFEVTYVVSFFHEFMSDEWLMRVIPLTYCGLNVLLNLWKLVSVGPNGKTSDLPSVQKPGFRYCHSCNVNSPPRAYHCPVCDTCIMRRDHHCSFGATCIGHFNQRYFVAAIINVMIIALVVLWYNFLLIFVAIPNIRGQDFWVVCLPHLALVLGQVTLYQFFVLVTFAFSVLGQVTLYQFFVLVTFAFSGSVVIFDSYLISAQLFCLYRGQTRMEYLLDIHAYNCGFLENLRQALGRRWPLIVLSPFIPSPLDSDGISFKTHEMENISKSTKNL</sequence>
<organism evidence="1 2">
    <name type="scientific">Panagrolaimus sp. JU765</name>
    <dbReference type="NCBI Taxonomy" id="591449"/>
    <lineage>
        <taxon>Eukaryota</taxon>
        <taxon>Metazoa</taxon>
        <taxon>Ecdysozoa</taxon>
        <taxon>Nematoda</taxon>
        <taxon>Chromadorea</taxon>
        <taxon>Rhabditida</taxon>
        <taxon>Tylenchina</taxon>
        <taxon>Panagrolaimomorpha</taxon>
        <taxon>Panagrolaimoidea</taxon>
        <taxon>Panagrolaimidae</taxon>
        <taxon>Panagrolaimus</taxon>
    </lineage>
</organism>
<proteinExistence type="predicted"/>
<dbReference type="WBParaSite" id="JU765_v2.g11486.t3">
    <property type="protein sequence ID" value="JU765_v2.g11486.t3"/>
    <property type="gene ID" value="JU765_v2.g11486"/>
</dbReference>
<name>A0AC34PZN4_9BILA</name>
<evidence type="ECO:0000313" key="2">
    <source>
        <dbReference type="WBParaSite" id="JU765_v2.g11486.t3"/>
    </source>
</evidence>